<evidence type="ECO:0000313" key="3">
    <source>
        <dbReference type="EMBL" id="KAF4667790.1"/>
    </source>
</evidence>
<sequence length="255" mass="27766">MPQEVNEDLRREGVHEPEDKQVLMDEIPSADTSEVSQGSAVKSFIVSFLVMLVSIPASDPDAGLCSSSASLAWRAPRGSMASRTLSHSALPLLSLLTSANLKWGPFYMILVATVAVMMDLLRHVLLDAVNWYLIDPATGKQYKFHLGSCVYQVASVAQGKEGTCPDLGAGPLQVVEENALGVHMSMYNSDGSYSFYGIFFTIILTYLGYILMFVSIAWYTSLPRKLATQCRSLNWRGCWAGCRAKCCGGGSSDKV</sequence>
<feature type="transmembrane region" description="Helical" evidence="2">
    <location>
        <begin position="106"/>
        <end position="125"/>
    </location>
</feature>
<evidence type="ECO:0000256" key="2">
    <source>
        <dbReference type="SAM" id="Phobius"/>
    </source>
</evidence>
<organism evidence="3 4">
    <name type="scientific">Perkinsus chesapeaki</name>
    <name type="common">Clam parasite</name>
    <name type="synonym">Perkinsus andrewsi</name>
    <dbReference type="NCBI Taxonomy" id="330153"/>
    <lineage>
        <taxon>Eukaryota</taxon>
        <taxon>Sar</taxon>
        <taxon>Alveolata</taxon>
        <taxon>Perkinsozoa</taxon>
        <taxon>Perkinsea</taxon>
        <taxon>Perkinsida</taxon>
        <taxon>Perkinsidae</taxon>
        <taxon>Perkinsus</taxon>
    </lineage>
</organism>
<feature type="transmembrane region" description="Helical" evidence="2">
    <location>
        <begin position="193"/>
        <end position="219"/>
    </location>
</feature>
<dbReference type="EMBL" id="JAAPAO010000203">
    <property type="protein sequence ID" value="KAF4667790.1"/>
    <property type="molecule type" value="Genomic_DNA"/>
</dbReference>
<name>A0A7J6M9B4_PERCH</name>
<evidence type="ECO:0000256" key="1">
    <source>
        <dbReference type="SAM" id="MobiDB-lite"/>
    </source>
</evidence>
<dbReference type="OrthoDB" id="443942at2759"/>
<dbReference type="Proteomes" id="UP000591131">
    <property type="component" value="Unassembled WGS sequence"/>
</dbReference>
<evidence type="ECO:0000313" key="4">
    <source>
        <dbReference type="Proteomes" id="UP000591131"/>
    </source>
</evidence>
<reference evidence="3 4" key="1">
    <citation type="submission" date="2020-04" db="EMBL/GenBank/DDBJ databases">
        <title>Perkinsus chesapeaki whole genome sequence.</title>
        <authorList>
            <person name="Bogema D.R."/>
        </authorList>
    </citation>
    <scope>NUCLEOTIDE SEQUENCE [LARGE SCALE GENOMIC DNA]</scope>
    <source>
        <strain evidence="3">ATCC PRA-425</strain>
    </source>
</reference>
<proteinExistence type="predicted"/>
<feature type="region of interest" description="Disordered" evidence="1">
    <location>
        <begin position="1"/>
        <end position="21"/>
    </location>
</feature>
<protein>
    <submittedName>
        <fullName evidence="3">Uncharacterized protein</fullName>
    </submittedName>
</protein>
<keyword evidence="2" id="KW-1133">Transmembrane helix</keyword>
<keyword evidence="4" id="KW-1185">Reference proteome</keyword>
<gene>
    <name evidence="3" type="ORF">FOL47_003379</name>
</gene>
<feature type="compositionally biased region" description="Basic and acidic residues" evidence="1">
    <location>
        <begin position="7"/>
        <end position="21"/>
    </location>
</feature>
<accession>A0A7J6M9B4</accession>
<keyword evidence="2" id="KW-0472">Membrane</keyword>
<dbReference type="AlphaFoldDB" id="A0A7J6M9B4"/>
<keyword evidence="2" id="KW-0812">Transmembrane</keyword>
<comment type="caution">
    <text evidence="3">The sequence shown here is derived from an EMBL/GenBank/DDBJ whole genome shotgun (WGS) entry which is preliminary data.</text>
</comment>